<name>A0ABW1ZAU8_9BACT</name>
<reference evidence="4" key="1">
    <citation type="journal article" date="2019" name="Int. J. Syst. Evol. Microbiol.">
        <title>The Global Catalogue of Microorganisms (GCM) 10K type strain sequencing project: providing services to taxonomists for standard genome sequencing and annotation.</title>
        <authorList>
            <consortium name="The Broad Institute Genomics Platform"/>
            <consortium name="The Broad Institute Genome Sequencing Center for Infectious Disease"/>
            <person name="Wu L."/>
            <person name="Ma J."/>
        </authorList>
    </citation>
    <scope>NUCLEOTIDE SEQUENCE [LARGE SCALE GENOMIC DNA]</scope>
    <source>
        <strain evidence="4">CGMCC 1.16026</strain>
    </source>
</reference>
<protein>
    <recommendedName>
        <fullName evidence="2">UPF0102 protein ACFQBQ_08750</fullName>
    </recommendedName>
</protein>
<dbReference type="SUPFAM" id="SSF52980">
    <property type="entry name" value="Restriction endonuclease-like"/>
    <property type="match status" value="1"/>
</dbReference>
<comment type="caution">
    <text evidence="3">The sequence shown here is derived from an EMBL/GenBank/DDBJ whole genome shotgun (WGS) entry which is preliminary data.</text>
</comment>
<gene>
    <name evidence="3" type="ORF">ACFQBQ_08750</name>
</gene>
<dbReference type="InterPro" id="IPR011335">
    <property type="entry name" value="Restrct_endonuc-II-like"/>
</dbReference>
<proteinExistence type="inferred from homology"/>
<dbReference type="EMBL" id="JBHSWI010000001">
    <property type="protein sequence ID" value="MFC6645667.1"/>
    <property type="molecule type" value="Genomic_DNA"/>
</dbReference>
<dbReference type="PANTHER" id="PTHR34039:SF1">
    <property type="entry name" value="UPF0102 PROTEIN YRAN"/>
    <property type="match status" value="1"/>
</dbReference>
<evidence type="ECO:0000256" key="2">
    <source>
        <dbReference type="HAMAP-Rule" id="MF_00048"/>
    </source>
</evidence>
<dbReference type="InterPro" id="IPR011856">
    <property type="entry name" value="tRNA_endonuc-like_dom_sf"/>
</dbReference>
<evidence type="ECO:0000313" key="3">
    <source>
        <dbReference type="EMBL" id="MFC6645667.1"/>
    </source>
</evidence>
<dbReference type="Gene3D" id="3.40.1350.10">
    <property type="match status" value="1"/>
</dbReference>
<comment type="similarity">
    <text evidence="1 2">Belongs to the UPF0102 family.</text>
</comment>
<evidence type="ECO:0000313" key="4">
    <source>
        <dbReference type="Proteomes" id="UP001596391"/>
    </source>
</evidence>
<dbReference type="HAMAP" id="MF_00048">
    <property type="entry name" value="UPF0102"/>
    <property type="match status" value="1"/>
</dbReference>
<organism evidence="3 4">
    <name type="scientific">Granulicella cerasi</name>
    <dbReference type="NCBI Taxonomy" id="741063"/>
    <lineage>
        <taxon>Bacteria</taxon>
        <taxon>Pseudomonadati</taxon>
        <taxon>Acidobacteriota</taxon>
        <taxon>Terriglobia</taxon>
        <taxon>Terriglobales</taxon>
        <taxon>Acidobacteriaceae</taxon>
        <taxon>Granulicella</taxon>
    </lineage>
</organism>
<sequence>MHDQVYQATCAEGDRNVYAGRMNPHAAASLDGLRPLGWQARLYAWLLDRAQRRRAIKRLRKGHKPLPEHLLTGERGEDAAYFFLAAQGLQVVARRWRSGGHRSDLDLVAWDGETLVVAEVKARTARDAYAAEDAVDRDKRQQLRKLVRQYLRHVPQPFRQYVPVRFDVVSVYLLPGAEPECEWWKSAFPRHDPADEPRRW</sequence>
<dbReference type="Proteomes" id="UP001596391">
    <property type="component" value="Unassembled WGS sequence"/>
</dbReference>
<dbReference type="RefSeq" id="WP_263372022.1">
    <property type="nucleotide sequence ID" value="NZ_JAGSYD010000003.1"/>
</dbReference>
<dbReference type="Pfam" id="PF02021">
    <property type="entry name" value="UPF0102"/>
    <property type="match status" value="1"/>
</dbReference>
<keyword evidence="4" id="KW-1185">Reference proteome</keyword>
<dbReference type="PANTHER" id="PTHR34039">
    <property type="entry name" value="UPF0102 PROTEIN YRAN"/>
    <property type="match status" value="1"/>
</dbReference>
<accession>A0ABW1ZAU8</accession>
<dbReference type="InterPro" id="IPR003509">
    <property type="entry name" value="UPF0102_YraN-like"/>
</dbReference>
<evidence type="ECO:0000256" key="1">
    <source>
        <dbReference type="ARBA" id="ARBA00006738"/>
    </source>
</evidence>